<gene>
    <name evidence="1" type="ORF">PoB_000308600</name>
</gene>
<keyword evidence="2" id="KW-1185">Reference proteome</keyword>
<accession>A0AAV3XG77</accession>
<proteinExistence type="predicted"/>
<dbReference type="AlphaFoldDB" id="A0AAV3XG77"/>
<reference evidence="1 2" key="1">
    <citation type="journal article" date="2021" name="Elife">
        <title>Chloroplast acquisition without the gene transfer in kleptoplastic sea slugs, Plakobranchus ocellatus.</title>
        <authorList>
            <person name="Maeda T."/>
            <person name="Takahashi S."/>
            <person name="Yoshida T."/>
            <person name="Shimamura S."/>
            <person name="Takaki Y."/>
            <person name="Nagai Y."/>
            <person name="Toyoda A."/>
            <person name="Suzuki Y."/>
            <person name="Arimoto A."/>
            <person name="Ishii H."/>
            <person name="Satoh N."/>
            <person name="Nishiyama T."/>
            <person name="Hasebe M."/>
            <person name="Maruyama T."/>
            <person name="Minagawa J."/>
            <person name="Obokata J."/>
            <person name="Shigenobu S."/>
        </authorList>
    </citation>
    <scope>NUCLEOTIDE SEQUENCE [LARGE SCALE GENOMIC DNA]</scope>
</reference>
<comment type="caution">
    <text evidence="1">The sequence shown here is derived from an EMBL/GenBank/DDBJ whole genome shotgun (WGS) entry which is preliminary data.</text>
</comment>
<dbReference type="EMBL" id="BLXT01000403">
    <property type="protein sequence ID" value="GFN76580.1"/>
    <property type="molecule type" value="Genomic_DNA"/>
</dbReference>
<evidence type="ECO:0000313" key="1">
    <source>
        <dbReference type="EMBL" id="GFN76580.1"/>
    </source>
</evidence>
<protein>
    <submittedName>
        <fullName evidence="1">Uncharacterized protein</fullName>
    </submittedName>
</protein>
<dbReference type="Proteomes" id="UP000735302">
    <property type="component" value="Unassembled WGS sequence"/>
</dbReference>
<organism evidence="1 2">
    <name type="scientific">Plakobranchus ocellatus</name>
    <dbReference type="NCBI Taxonomy" id="259542"/>
    <lineage>
        <taxon>Eukaryota</taxon>
        <taxon>Metazoa</taxon>
        <taxon>Spiralia</taxon>
        <taxon>Lophotrochozoa</taxon>
        <taxon>Mollusca</taxon>
        <taxon>Gastropoda</taxon>
        <taxon>Heterobranchia</taxon>
        <taxon>Euthyneura</taxon>
        <taxon>Panpulmonata</taxon>
        <taxon>Sacoglossa</taxon>
        <taxon>Placobranchoidea</taxon>
        <taxon>Plakobranchidae</taxon>
        <taxon>Plakobranchus</taxon>
    </lineage>
</organism>
<sequence>MPTLTLCLTVDGNPNKPDRWREPPDTDGCLMPRRAHLPVNFSRRLGSPGCCSRSTDRSPWSAFRRAAGGWWDDELLTLRRRLQHG</sequence>
<evidence type="ECO:0000313" key="2">
    <source>
        <dbReference type="Proteomes" id="UP000735302"/>
    </source>
</evidence>
<name>A0AAV3XG77_9GAST</name>